<sequence>MRFIFIYLSIILVLVKAQNDEMVQTSGRLFRDVMEMFAPSSENRRPLSRDAASESSPTNFISNLLPPFGINRQIPSDDTSRLTSSGASLVSSVSNLFKQNPRQEDIEPNHPLMPSGSPERRSSNVGQWSSIAKDVMGLFTVHNPVTTTTTPPPILGLDMLNPRFIQQLMPDWMQPLNPYRQSSDDGLRRSPMQQQQPPPPVLNAQNLFGPWTGILDNNAPATQVDTGGNTFDRLVVRENADPDDPLGSLMGGKFNEKGIQWSDGNIRLVNKHGNKLLGSDVATRDRSVDIPIQRWFDIANNLVSAYSNPDPARF</sequence>
<name>A0AC34GQ71_9BILA</name>
<dbReference type="Proteomes" id="UP000887579">
    <property type="component" value="Unplaced"/>
</dbReference>
<dbReference type="WBParaSite" id="ES5_v2.g6553.t1">
    <property type="protein sequence ID" value="ES5_v2.g6553.t1"/>
    <property type="gene ID" value="ES5_v2.g6553"/>
</dbReference>
<reference evidence="2" key="1">
    <citation type="submission" date="2022-11" db="UniProtKB">
        <authorList>
            <consortium name="WormBaseParasite"/>
        </authorList>
    </citation>
    <scope>IDENTIFICATION</scope>
</reference>
<proteinExistence type="predicted"/>
<evidence type="ECO:0000313" key="1">
    <source>
        <dbReference type="Proteomes" id="UP000887579"/>
    </source>
</evidence>
<accession>A0AC34GQ71</accession>
<evidence type="ECO:0000313" key="2">
    <source>
        <dbReference type="WBParaSite" id="ES5_v2.g6553.t1"/>
    </source>
</evidence>
<protein>
    <submittedName>
        <fullName evidence="2">Uncharacterized protein</fullName>
    </submittedName>
</protein>
<organism evidence="1 2">
    <name type="scientific">Panagrolaimus sp. ES5</name>
    <dbReference type="NCBI Taxonomy" id="591445"/>
    <lineage>
        <taxon>Eukaryota</taxon>
        <taxon>Metazoa</taxon>
        <taxon>Ecdysozoa</taxon>
        <taxon>Nematoda</taxon>
        <taxon>Chromadorea</taxon>
        <taxon>Rhabditida</taxon>
        <taxon>Tylenchina</taxon>
        <taxon>Panagrolaimomorpha</taxon>
        <taxon>Panagrolaimoidea</taxon>
        <taxon>Panagrolaimidae</taxon>
        <taxon>Panagrolaimus</taxon>
    </lineage>
</organism>